<dbReference type="SUPFAM" id="SSF54197">
    <property type="entry name" value="HIT-like"/>
    <property type="match status" value="1"/>
</dbReference>
<dbReference type="GO" id="GO:1990165">
    <property type="term" value="F:single-strand break-containing DNA binding"/>
    <property type="evidence" value="ECO:0007669"/>
    <property type="project" value="TreeGrafter"/>
</dbReference>
<evidence type="ECO:0000313" key="3">
    <source>
        <dbReference type="EMBL" id="CCC47125.1"/>
    </source>
</evidence>
<sequence>MRRLSVSLSAGGAAGRRSALKAGSEPRTKLPFLRRIVNEARHLPDTTDTFLPYPPHASGGTKKDTACEVLYKDPQCVVVKDAFPKSLLHCLVIPLDLSLVSLNSLHAGHVKLLEHMMGVAEKYVLFLRTAASGDASLRSFTYMMGFHALPSLPQLHMHLVSRDFDGPCMKTKKHYNTFTTQFFLPAHNVVRDLQDNGRVTLNKDVATLLQLEEGEPCCHWCGAPAGSGGLPQLRAHVRSCSSNRAYRNNC</sequence>
<protein>
    <recommendedName>
        <fullName evidence="2">HIT domain-containing protein</fullName>
    </recommendedName>
</protein>
<name>G0TT44_TRYVY</name>
<dbReference type="EMBL" id="HE573019">
    <property type="protein sequence ID" value="CCC47125.1"/>
    <property type="molecule type" value="Genomic_DNA"/>
</dbReference>
<dbReference type="VEuPathDB" id="TriTrypDB:TvY486_0303110"/>
<evidence type="ECO:0000259" key="2">
    <source>
        <dbReference type="PROSITE" id="PS51084"/>
    </source>
</evidence>
<dbReference type="FunFam" id="3.30.428.10:FF:000004">
    <property type="entry name" value="aprataxin isoform X2"/>
    <property type="match status" value="1"/>
</dbReference>
<accession>G0TT44</accession>
<dbReference type="GO" id="GO:0030983">
    <property type="term" value="F:mismatched DNA binding"/>
    <property type="evidence" value="ECO:0007669"/>
    <property type="project" value="TreeGrafter"/>
</dbReference>
<dbReference type="OMA" id="KSHIQSC"/>
<dbReference type="InterPro" id="IPR011146">
    <property type="entry name" value="HIT-like"/>
</dbReference>
<dbReference type="InterPro" id="IPR036265">
    <property type="entry name" value="HIT-like_sf"/>
</dbReference>
<organism evidence="3">
    <name type="scientific">Trypanosoma vivax (strain Y486)</name>
    <dbReference type="NCBI Taxonomy" id="1055687"/>
    <lineage>
        <taxon>Eukaryota</taxon>
        <taxon>Discoba</taxon>
        <taxon>Euglenozoa</taxon>
        <taxon>Kinetoplastea</taxon>
        <taxon>Metakinetoplastina</taxon>
        <taxon>Trypanosomatida</taxon>
        <taxon>Trypanosomatidae</taxon>
        <taxon>Trypanosoma</taxon>
        <taxon>Duttonella</taxon>
    </lineage>
</organism>
<dbReference type="AlphaFoldDB" id="G0TT44"/>
<dbReference type="PROSITE" id="PS51084">
    <property type="entry name" value="HIT_2"/>
    <property type="match status" value="1"/>
</dbReference>
<feature type="domain" description="HIT" evidence="2">
    <location>
        <begin position="56"/>
        <end position="169"/>
    </location>
</feature>
<dbReference type="Pfam" id="PF11969">
    <property type="entry name" value="DcpS_C"/>
    <property type="match status" value="1"/>
</dbReference>
<dbReference type="PANTHER" id="PTHR12486:SF4">
    <property type="entry name" value="APRATAXIN"/>
    <property type="match status" value="1"/>
</dbReference>
<comment type="caution">
    <text evidence="1">Lacks conserved residue(s) required for the propagation of feature annotation.</text>
</comment>
<dbReference type="GO" id="GO:0003697">
    <property type="term" value="F:single-stranded DNA binding"/>
    <property type="evidence" value="ECO:0007669"/>
    <property type="project" value="TreeGrafter"/>
</dbReference>
<gene>
    <name evidence="3" type="ORF">TVY486_0303110</name>
</gene>
<dbReference type="GO" id="GO:0000012">
    <property type="term" value="P:single strand break repair"/>
    <property type="evidence" value="ECO:0007669"/>
    <property type="project" value="TreeGrafter"/>
</dbReference>
<proteinExistence type="predicted"/>
<dbReference type="GO" id="GO:0005634">
    <property type="term" value="C:nucleus"/>
    <property type="evidence" value="ECO:0007669"/>
    <property type="project" value="TreeGrafter"/>
</dbReference>
<reference evidence="3" key="1">
    <citation type="journal article" date="2012" name="Proc. Natl. Acad. Sci. U.S.A.">
        <title>Antigenic diversity is generated by distinct evolutionary mechanisms in African trypanosome species.</title>
        <authorList>
            <person name="Jackson A.P."/>
            <person name="Berry A."/>
            <person name="Aslett M."/>
            <person name="Allison H.C."/>
            <person name="Burton P."/>
            <person name="Vavrova-Anderson J."/>
            <person name="Brown R."/>
            <person name="Browne H."/>
            <person name="Corton N."/>
            <person name="Hauser H."/>
            <person name="Gamble J."/>
            <person name="Gilderthorp R."/>
            <person name="Marcello L."/>
            <person name="McQuillan J."/>
            <person name="Otto T.D."/>
            <person name="Quail M.A."/>
            <person name="Sanders M.J."/>
            <person name="van Tonder A."/>
            <person name="Ginger M.L."/>
            <person name="Field M.C."/>
            <person name="Barry J.D."/>
            <person name="Hertz-Fowler C."/>
            <person name="Berriman M."/>
        </authorList>
    </citation>
    <scope>NUCLEOTIDE SEQUENCE</scope>
    <source>
        <strain evidence="3">Y486</strain>
    </source>
</reference>
<dbReference type="Gene3D" id="3.30.428.10">
    <property type="entry name" value="HIT-like"/>
    <property type="match status" value="1"/>
</dbReference>
<dbReference type="PANTHER" id="PTHR12486">
    <property type="entry name" value="APRATAXIN-RELATED"/>
    <property type="match status" value="1"/>
</dbReference>
<dbReference type="GO" id="GO:0033699">
    <property type="term" value="F:DNA 5'-adenosine monophosphate hydrolase activity"/>
    <property type="evidence" value="ECO:0007669"/>
    <property type="project" value="TreeGrafter"/>
</dbReference>
<evidence type="ECO:0000256" key="1">
    <source>
        <dbReference type="PROSITE-ProRule" id="PRU00464"/>
    </source>
</evidence>
<dbReference type="GO" id="GO:0003725">
    <property type="term" value="F:double-stranded RNA binding"/>
    <property type="evidence" value="ECO:0007669"/>
    <property type="project" value="TreeGrafter"/>
</dbReference>